<evidence type="ECO:0000313" key="11">
    <source>
        <dbReference type="Proteomes" id="UP000194800"/>
    </source>
</evidence>
<name>A0A242NIN5_9GAMM</name>
<gene>
    <name evidence="10" type="ORF">B6C91_11420</name>
    <name evidence="9" type="ORF">B6D08_05475</name>
</gene>
<dbReference type="CDD" id="cd06261">
    <property type="entry name" value="TM_PBP2"/>
    <property type="match status" value="1"/>
</dbReference>
<dbReference type="SUPFAM" id="SSF161098">
    <property type="entry name" value="MetI-like"/>
    <property type="match status" value="1"/>
</dbReference>
<dbReference type="GO" id="GO:0048473">
    <property type="term" value="P:D-methionine transmembrane transport"/>
    <property type="evidence" value="ECO:0007669"/>
    <property type="project" value="TreeGrafter"/>
</dbReference>
<dbReference type="RefSeq" id="WP_086272305.1">
    <property type="nucleotide sequence ID" value="NZ_JBHZLE010000009.1"/>
</dbReference>
<evidence type="ECO:0000256" key="5">
    <source>
        <dbReference type="ARBA" id="ARBA00022989"/>
    </source>
</evidence>
<dbReference type="InterPro" id="IPR035906">
    <property type="entry name" value="MetI-like_sf"/>
</dbReference>
<accession>A0A242NIN5</accession>
<dbReference type="PANTHER" id="PTHR30450:SF1">
    <property type="entry name" value="D-METHIONINE TRANSPORT SYSTEM PERMEASE PROTEIN METI-RELATED"/>
    <property type="match status" value="1"/>
</dbReference>
<comment type="subcellular location">
    <subcellularLocation>
        <location evidence="1 7">Cell membrane</location>
        <topology evidence="1 7">Multi-pass membrane protein</topology>
    </subcellularLocation>
</comment>
<feature type="transmembrane region" description="Helical" evidence="7">
    <location>
        <begin position="155"/>
        <end position="176"/>
    </location>
</feature>
<keyword evidence="3" id="KW-1003">Cell membrane</keyword>
<dbReference type="EMBL" id="NARP01000011">
    <property type="protein sequence ID" value="OTQ00139.1"/>
    <property type="molecule type" value="Genomic_DNA"/>
</dbReference>
<evidence type="ECO:0000313" key="10">
    <source>
        <dbReference type="EMBL" id="OTQ08727.1"/>
    </source>
</evidence>
<feature type="domain" description="ABC transmembrane type-1" evidence="8">
    <location>
        <begin position="17"/>
        <end position="211"/>
    </location>
</feature>
<evidence type="ECO:0000256" key="4">
    <source>
        <dbReference type="ARBA" id="ARBA00022692"/>
    </source>
</evidence>
<dbReference type="Pfam" id="PF00528">
    <property type="entry name" value="BPD_transp_1"/>
    <property type="match status" value="1"/>
</dbReference>
<dbReference type="PROSITE" id="PS50928">
    <property type="entry name" value="ABC_TM1"/>
    <property type="match status" value="1"/>
</dbReference>
<evidence type="ECO:0000256" key="2">
    <source>
        <dbReference type="ARBA" id="ARBA00022448"/>
    </source>
</evidence>
<evidence type="ECO:0000313" key="9">
    <source>
        <dbReference type="EMBL" id="OTQ00139.1"/>
    </source>
</evidence>
<keyword evidence="6 7" id="KW-0472">Membrane</keyword>
<feature type="transmembrane region" description="Helical" evidence="7">
    <location>
        <begin position="188"/>
        <end position="210"/>
    </location>
</feature>
<evidence type="ECO:0000256" key="3">
    <source>
        <dbReference type="ARBA" id="ARBA00022475"/>
    </source>
</evidence>
<dbReference type="PANTHER" id="PTHR30450">
    <property type="entry name" value="ABC TRANSPORTER PERMEASE"/>
    <property type="match status" value="1"/>
</dbReference>
<feature type="transmembrane region" description="Helical" evidence="7">
    <location>
        <begin position="66"/>
        <end position="87"/>
    </location>
</feature>
<evidence type="ECO:0000313" key="12">
    <source>
        <dbReference type="Proteomes" id="UP000194977"/>
    </source>
</evidence>
<reference evidence="11 12" key="1">
    <citation type="submission" date="2017-03" db="EMBL/GenBank/DDBJ databases">
        <title>Comparative genomics of honeybee gut symbionts reveal geographically distinct and subgroup specific antibiotic resistance.</title>
        <authorList>
            <person name="Ludvigsen J."/>
            <person name="Porcellato D."/>
            <person name="Labee-Lund T.M."/>
            <person name="Amdam G.V."/>
            <person name="Rudi K."/>
        </authorList>
    </citation>
    <scope>NUCLEOTIDE SEQUENCE [LARGE SCALE GENOMIC DNA]</scope>
    <source>
        <strain evidence="9 12">A-7-12</strain>
        <strain evidence="10 11">A-9-12</strain>
    </source>
</reference>
<dbReference type="OrthoDB" id="9793490at2"/>
<keyword evidence="11" id="KW-1185">Reference proteome</keyword>
<feature type="transmembrane region" description="Helical" evidence="7">
    <location>
        <begin position="93"/>
        <end position="111"/>
    </location>
</feature>
<proteinExistence type="inferred from homology"/>
<dbReference type="EMBL" id="NART01000070">
    <property type="protein sequence ID" value="OTQ08727.1"/>
    <property type="molecule type" value="Genomic_DNA"/>
</dbReference>
<keyword evidence="2 7" id="KW-0813">Transport</keyword>
<dbReference type="InterPro" id="IPR051322">
    <property type="entry name" value="AA_ABC_Transporter_Permease"/>
</dbReference>
<dbReference type="Proteomes" id="UP000194800">
    <property type="component" value="Unassembled WGS sequence"/>
</dbReference>
<organism evidence="9 12">
    <name type="scientific">Gilliamella apicola</name>
    <dbReference type="NCBI Taxonomy" id="1196095"/>
    <lineage>
        <taxon>Bacteria</taxon>
        <taxon>Pseudomonadati</taxon>
        <taxon>Pseudomonadota</taxon>
        <taxon>Gammaproteobacteria</taxon>
        <taxon>Orbales</taxon>
        <taxon>Orbaceae</taxon>
        <taxon>Gilliamella</taxon>
    </lineage>
</organism>
<feature type="transmembrane region" description="Helical" evidence="7">
    <location>
        <begin position="20"/>
        <end position="45"/>
    </location>
</feature>
<evidence type="ECO:0000256" key="6">
    <source>
        <dbReference type="ARBA" id="ARBA00023136"/>
    </source>
</evidence>
<protein>
    <submittedName>
        <fullName evidence="9">Methionine ABC transporter permease</fullName>
    </submittedName>
</protein>
<dbReference type="Proteomes" id="UP000194977">
    <property type="component" value="Unassembled WGS sequence"/>
</dbReference>
<comment type="caution">
    <text evidence="9">The sequence shown here is derived from an EMBL/GenBank/DDBJ whole genome shotgun (WGS) entry which is preliminary data.</text>
</comment>
<comment type="similarity">
    <text evidence="7">Belongs to the binding-protein-dependent transport system permease family.</text>
</comment>
<dbReference type="Gene3D" id="1.10.3720.10">
    <property type="entry name" value="MetI-like"/>
    <property type="match status" value="1"/>
</dbReference>
<keyword evidence="4 7" id="KW-0812">Transmembrane</keyword>
<evidence type="ECO:0000259" key="8">
    <source>
        <dbReference type="PROSITE" id="PS50928"/>
    </source>
</evidence>
<evidence type="ECO:0000256" key="1">
    <source>
        <dbReference type="ARBA" id="ARBA00004651"/>
    </source>
</evidence>
<dbReference type="GO" id="GO:0005886">
    <property type="term" value="C:plasma membrane"/>
    <property type="evidence" value="ECO:0007669"/>
    <property type="project" value="UniProtKB-SubCell"/>
</dbReference>
<dbReference type="InterPro" id="IPR000515">
    <property type="entry name" value="MetI-like"/>
</dbReference>
<sequence length="223" mass="24076">MVKLTIAEIMEMLWKAADETFIMVSWSLLAGLIFGTLIGLLLFLLSNPFFLKNRVIGNVANFIINATRSIPFLILMVAVLPLGTYIVGTTVGPKAVIVPLAIAAIAFYARLAENAFSQIDKGVIEAAIASGASHTRIIFGILFPEALAQLIRHATVTTISLIGFSSMAGVVGGGGIGDLAIRFGYQRYVTEVLIICIIILIIVVMLIQYLGDKLANHFDRSHK</sequence>
<keyword evidence="5 7" id="KW-1133">Transmembrane helix</keyword>
<evidence type="ECO:0000256" key="7">
    <source>
        <dbReference type="RuleBase" id="RU363032"/>
    </source>
</evidence>
<dbReference type="AlphaFoldDB" id="A0A242NIN5"/>